<evidence type="ECO:0008006" key="3">
    <source>
        <dbReference type="Google" id="ProtNLM"/>
    </source>
</evidence>
<sequence length="92" mass="9952">MSLEPAPDTILKQISCSCKKSCSIQQCNCFKSGVRCSALCQICDGATCSKKEIEDSELPPAGENYKLLHFEDLDGEADSVSASEDDPNDEDD</sequence>
<dbReference type="Proteomes" id="UP001159363">
    <property type="component" value="Chromosome 13"/>
</dbReference>
<evidence type="ECO:0000313" key="2">
    <source>
        <dbReference type="Proteomes" id="UP001159363"/>
    </source>
</evidence>
<gene>
    <name evidence="1" type="ORF">PR048_029908</name>
</gene>
<organism evidence="1 2">
    <name type="scientific">Dryococelus australis</name>
    <dbReference type="NCBI Taxonomy" id="614101"/>
    <lineage>
        <taxon>Eukaryota</taxon>
        <taxon>Metazoa</taxon>
        <taxon>Ecdysozoa</taxon>
        <taxon>Arthropoda</taxon>
        <taxon>Hexapoda</taxon>
        <taxon>Insecta</taxon>
        <taxon>Pterygota</taxon>
        <taxon>Neoptera</taxon>
        <taxon>Polyneoptera</taxon>
        <taxon>Phasmatodea</taxon>
        <taxon>Verophasmatodea</taxon>
        <taxon>Anareolatae</taxon>
        <taxon>Phasmatidae</taxon>
        <taxon>Eurycanthinae</taxon>
        <taxon>Dryococelus</taxon>
    </lineage>
</organism>
<keyword evidence="2" id="KW-1185">Reference proteome</keyword>
<protein>
    <recommendedName>
        <fullName evidence="3">Tesmin/TSO1-like CXC domain-containing protein</fullName>
    </recommendedName>
</protein>
<evidence type="ECO:0000313" key="1">
    <source>
        <dbReference type="EMBL" id="KAJ8868392.1"/>
    </source>
</evidence>
<reference evidence="1 2" key="1">
    <citation type="submission" date="2023-02" db="EMBL/GenBank/DDBJ databases">
        <title>LHISI_Scaffold_Assembly.</title>
        <authorList>
            <person name="Stuart O.P."/>
            <person name="Cleave R."/>
            <person name="Magrath M.J.L."/>
            <person name="Mikheyev A.S."/>
        </authorList>
    </citation>
    <scope>NUCLEOTIDE SEQUENCE [LARGE SCALE GENOMIC DNA]</scope>
    <source>
        <strain evidence="1">Daus_M_001</strain>
        <tissue evidence="1">Leg muscle</tissue>
    </source>
</reference>
<proteinExistence type="predicted"/>
<name>A0ABQ9GA85_9NEOP</name>
<accession>A0ABQ9GA85</accession>
<comment type="caution">
    <text evidence="1">The sequence shown here is derived from an EMBL/GenBank/DDBJ whole genome shotgun (WGS) entry which is preliminary data.</text>
</comment>
<dbReference type="EMBL" id="JARBHB010000014">
    <property type="protein sequence ID" value="KAJ8868392.1"/>
    <property type="molecule type" value="Genomic_DNA"/>
</dbReference>